<organism evidence="6 7">
    <name type="scientific">Marinobacter adhaerens</name>
    <dbReference type="NCBI Taxonomy" id="1033846"/>
    <lineage>
        <taxon>Bacteria</taxon>
        <taxon>Pseudomonadati</taxon>
        <taxon>Pseudomonadota</taxon>
        <taxon>Gammaproteobacteria</taxon>
        <taxon>Pseudomonadales</taxon>
        <taxon>Marinobacteraceae</taxon>
        <taxon>Marinobacter</taxon>
    </lineage>
</organism>
<feature type="domain" description="HTH lysR-type" evidence="5">
    <location>
        <begin position="1"/>
        <end position="58"/>
    </location>
</feature>
<keyword evidence="3" id="KW-0238">DNA-binding</keyword>
<dbReference type="AlphaFoldDB" id="A0A352ITV4"/>
<evidence type="ECO:0000256" key="1">
    <source>
        <dbReference type="ARBA" id="ARBA00009437"/>
    </source>
</evidence>
<dbReference type="Proteomes" id="UP000263489">
    <property type="component" value="Unassembled WGS sequence"/>
</dbReference>
<dbReference type="PRINTS" id="PR00039">
    <property type="entry name" value="HTHLYSR"/>
</dbReference>
<dbReference type="SUPFAM" id="SSF46785">
    <property type="entry name" value="Winged helix' DNA-binding domain"/>
    <property type="match status" value="1"/>
</dbReference>
<protein>
    <submittedName>
        <fullName evidence="6">LysR family transcriptional regulator</fullName>
    </submittedName>
</protein>
<keyword evidence="4" id="KW-0804">Transcription</keyword>
<dbReference type="SUPFAM" id="SSF53850">
    <property type="entry name" value="Periplasmic binding protein-like II"/>
    <property type="match status" value="1"/>
</dbReference>
<dbReference type="EMBL" id="DNNA01000176">
    <property type="protein sequence ID" value="HBC34887.1"/>
    <property type="molecule type" value="Genomic_DNA"/>
</dbReference>
<reference evidence="6 7" key="1">
    <citation type="journal article" date="2018" name="Nat. Biotechnol.">
        <title>A standardized bacterial taxonomy based on genome phylogeny substantially revises the tree of life.</title>
        <authorList>
            <person name="Parks D.H."/>
            <person name="Chuvochina M."/>
            <person name="Waite D.W."/>
            <person name="Rinke C."/>
            <person name="Skarshewski A."/>
            <person name="Chaumeil P.A."/>
            <person name="Hugenholtz P."/>
        </authorList>
    </citation>
    <scope>NUCLEOTIDE SEQUENCE [LARGE SCALE GENOMIC DNA]</scope>
    <source>
        <strain evidence="6">UBA9380</strain>
    </source>
</reference>
<evidence type="ECO:0000259" key="5">
    <source>
        <dbReference type="PROSITE" id="PS50931"/>
    </source>
</evidence>
<dbReference type="Pfam" id="PF00126">
    <property type="entry name" value="HTH_1"/>
    <property type="match status" value="1"/>
</dbReference>
<dbReference type="InterPro" id="IPR005119">
    <property type="entry name" value="LysR_subst-bd"/>
</dbReference>
<evidence type="ECO:0000313" key="6">
    <source>
        <dbReference type="EMBL" id="HBC34887.1"/>
    </source>
</evidence>
<dbReference type="InterPro" id="IPR050950">
    <property type="entry name" value="HTH-type_LysR_regulators"/>
</dbReference>
<dbReference type="Pfam" id="PF03466">
    <property type="entry name" value="LysR_substrate"/>
    <property type="match status" value="1"/>
</dbReference>
<evidence type="ECO:0000256" key="3">
    <source>
        <dbReference type="ARBA" id="ARBA00023125"/>
    </source>
</evidence>
<dbReference type="PROSITE" id="PS50931">
    <property type="entry name" value="HTH_LYSR"/>
    <property type="match status" value="1"/>
</dbReference>
<dbReference type="GO" id="GO:0005829">
    <property type="term" value="C:cytosol"/>
    <property type="evidence" value="ECO:0007669"/>
    <property type="project" value="TreeGrafter"/>
</dbReference>
<name>A0A352ITV4_9GAMM</name>
<dbReference type="InterPro" id="IPR036388">
    <property type="entry name" value="WH-like_DNA-bd_sf"/>
</dbReference>
<comment type="caution">
    <text evidence="6">The sequence shown here is derived from an EMBL/GenBank/DDBJ whole genome shotgun (WGS) entry which is preliminary data.</text>
</comment>
<dbReference type="FunFam" id="1.10.10.10:FF:000001">
    <property type="entry name" value="LysR family transcriptional regulator"/>
    <property type="match status" value="1"/>
</dbReference>
<evidence type="ECO:0000313" key="7">
    <source>
        <dbReference type="Proteomes" id="UP000263489"/>
    </source>
</evidence>
<accession>A0A352ITV4</accession>
<dbReference type="InterPro" id="IPR000847">
    <property type="entry name" value="LysR_HTH_N"/>
</dbReference>
<dbReference type="GO" id="GO:0003677">
    <property type="term" value="F:DNA binding"/>
    <property type="evidence" value="ECO:0007669"/>
    <property type="project" value="UniProtKB-KW"/>
</dbReference>
<keyword evidence="2" id="KW-0805">Transcription regulation</keyword>
<dbReference type="Gene3D" id="3.40.190.290">
    <property type="match status" value="1"/>
</dbReference>
<dbReference type="GO" id="GO:0003700">
    <property type="term" value="F:DNA-binding transcription factor activity"/>
    <property type="evidence" value="ECO:0007669"/>
    <property type="project" value="InterPro"/>
</dbReference>
<dbReference type="PANTHER" id="PTHR30419:SF30">
    <property type="entry name" value="LYSR FAMILY TRANSCRIPTIONAL REGULATOR"/>
    <property type="match status" value="1"/>
</dbReference>
<sequence>MDTRHIRHFMALVECGSFARASEVVHLSQPALSRSIQELERQLGARLFDRGRFGVVLPAHGRAALPHVRGLLAAAESLRQEVEAIDELETGELNIGTGPYPALALMDKVCARFVDQYPGIRLNIRTDNWQDLRLALLDHEIELFVADTGELSGDPDLEITHLPQPEVVVFCRHDHPLAQATGVVWGDLLDYPIAMTRVPEDMERNIQAMSAQQGGLKRRIECDNIAMLAAIVTGSKAISIAPRPIVADLLDSGKVTTVSVSGIETLRTRYGVLQRCGRPLSPAAAKFHSMVLEFAKLK</sequence>
<evidence type="ECO:0000256" key="4">
    <source>
        <dbReference type="ARBA" id="ARBA00023163"/>
    </source>
</evidence>
<evidence type="ECO:0000256" key="2">
    <source>
        <dbReference type="ARBA" id="ARBA00023015"/>
    </source>
</evidence>
<proteinExistence type="inferred from homology"/>
<comment type="similarity">
    <text evidence="1">Belongs to the LysR transcriptional regulatory family.</text>
</comment>
<dbReference type="PANTHER" id="PTHR30419">
    <property type="entry name" value="HTH-TYPE TRANSCRIPTIONAL REGULATOR YBHD"/>
    <property type="match status" value="1"/>
</dbReference>
<dbReference type="CDD" id="cd05466">
    <property type="entry name" value="PBP2_LTTR_substrate"/>
    <property type="match status" value="1"/>
</dbReference>
<dbReference type="InterPro" id="IPR036390">
    <property type="entry name" value="WH_DNA-bd_sf"/>
</dbReference>
<dbReference type="Gene3D" id="1.10.10.10">
    <property type="entry name" value="Winged helix-like DNA-binding domain superfamily/Winged helix DNA-binding domain"/>
    <property type="match status" value="1"/>
</dbReference>
<gene>
    <name evidence="6" type="ORF">DC045_11340</name>
</gene>